<keyword evidence="2" id="KW-1185">Reference proteome</keyword>
<protein>
    <submittedName>
        <fullName evidence="1">Uncharacterized protein</fullName>
    </submittedName>
</protein>
<proteinExistence type="predicted"/>
<dbReference type="Proteomes" id="UP000631312">
    <property type="component" value="Unassembled WGS sequence"/>
</dbReference>
<reference evidence="1 2" key="1">
    <citation type="submission" date="2021-01" db="EMBL/GenBank/DDBJ databases">
        <title>Whole genome shotgun sequence of Actinoplanes lobatus NBRC 12513.</title>
        <authorList>
            <person name="Komaki H."/>
            <person name="Tamura T."/>
        </authorList>
    </citation>
    <scope>NUCLEOTIDE SEQUENCE [LARGE SCALE GENOMIC DNA]</scope>
    <source>
        <strain evidence="1 2">NBRC 12513</strain>
    </source>
</reference>
<evidence type="ECO:0000313" key="2">
    <source>
        <dbReference type="Proteomes" id="UP000631312"/>
    </source>
</evidence>
<comment type="caution">
    <text evidence="1">The sequence shown here is derived from an EMBL/GenBank/DDBJ whole genome shotgun (WGS) entry which is preliminary data.</text>
</comment>
<name>A0ABQ4AMF5_9ACTN</name>
<organism evidence="1 2">
    <name type="scientific">Actinoplanes lobatus</name>
    <dbReference type="NCBI Taxonomy" id="113568"/>
    <lineage>
        <taxon>Bacteria</taxon>
        <taxon>Bacillati</taxon>
        <taxon>Actinomycetota</taxon>
        <taxon>Actinomycetes</taxon>
        <taxon>Micromonosporales</taxon>
        <taxon>Micromonosporaceae</taxon>
        <taxon>Actinoplanes</taxon>
    </lineage>
</organism>
<gene>
    <name evidence="1" type="ORF">Alo02nite_50880</name>
</gene>
<sequence length="176" mass="19240">MAVSGDITAAYEIGFVIFRLRAVTVLSCGDVDRMGCGTVSARLPVYHRRPYRPARPRARAEPDKRMVGRSFTVCEIVAALRVGKPWRARGRTTESRGDAGREETMDDALVAYNAGRVDGAAGYRDPQVAEDPEVGADYRIGLLDGRIAAFHLIAEVRRILGAEGSLFDRPDDVTDS</sequence>
<dbReference type="EMBL" id="BOMP01000088">
    <property type="protein sequence ID" value="GIE42190.1"/>
    <property type="molecule type" value="Genomic_DNA"/>
</dbReference>
<evidence type="ECO:0000313" key="1">
    <source>
        <dbReference type="EMBL" id="GIE42190.1"/>
    </source>
</evidence>
<accession>A0ABQ4AMF5</accession>